<name>A0A0B0EK44_9BACT</name>
<sequence>MSNNNKMFKIYELMPAVYRERDAAEGYPLRALLQIIQEQADILHTDIRQLWDDYFIETCSPWVIPYIGDLVSNNLLYDASRIEPSKIAEELFRDLTGPDLLPDMAIRVRADVAKTIYYRRRKGILPMLEELARDVTGWGAHAVEFFRLLEWTQNLNHLRFEAEDCIDLRNIEKVDRLDGAFDIWSHTVDVRHPVQVEGWHNIMNIGFFLWRLQSYPLIHAQARQSDSESWRYHFSLSAIRLLCLMHGGGKVMSPVFPQSFMFPARSVRHFFMTTSGATGFKNLCGRTSLTFMAYLIRVVAFTLSEMKVVSIRQLTRRLRRIFLNRKSSANV</sequence>
<comment type="caution">
    <text evidence="1">The sequence shown here is derived from an EMBL/GenBank/DDBJ whole genome shotgun (WGS) entry which is preliminary data.</text>
</comment>
<evidence type="ECO:0000313" key="1">
    <source>
        <dbReference type="EMBL" id="KHE93412.1"/>
    </source>
</evidence>
<dbReference type="AlphaFoldDB" id="A0A0B0EK44"/>
<reference evidence="1 2" key="1">
    <citation type="submission" date="2014-10" db="EMBL/GenBank/DDBJ databases">
        <title>Draft genome of anammox bacterium scalindua brodae, obtained using differential coverage binning of sequence data from two enrichment reactors.</title>
        <authorList>
            <person name="Speth D.R."/>
            <person name="Russ L."/>
            <person name="Kartal B."/>
            <person name="Op den Camp H.J."/>
            <person name="Dutilh B.E."/>
            <person name="Jetten M.S."/>
        </authorList>
    </citation>
    <scope>NUCLEOTIDE SEQUENCE [LARGE SCALE GENOMIC DNA]</scope>
    <source>
        <strain evidence="1">RU1</strain>
    </source>
</reference>
<dbReference type="eggNOG" id="COG3292">
    <property type="taxonomic scope" value="Bacteria"/>
</dbReference>
<gene>
    <name evidence="1" type="ORF">SCABRO_00838</name>
</gene>
<organism evidence="1 2">
    <name type="scientific">Candidatus Scalindua brodae</name>
    <dbReference type="NCBI Taxonomy" id="237368"/>
    <lineage>
        <taxon>Bacteria</taxon>
        <taxon>Pseudomonadati</taxon>
        <taxon>Planctomycetota</taxon>
        <taxon>Candidatus Brocadiia</taxon>
        <taxon>Candidatus Brocadiales</taxon>
        <taxon>Candidatus Scalinduaceae</taxon>
        <taxon>Candidatus Scalindua</taxon>
    </lineage>
</organism>
<proteinExistence type="predicted"/>
<dbReference type="Proteomes" id="UP000030652">
    <property type="component" value="Unassembled WGS sequence"/>
</dbReference>
<dbReference type="EMBL" id="JRYO01000058">
    <property type="protein sequence ID" value="KHE93412.1"/>
    <property type="molecule type" value="Genomic_DNA"/>
</dbReference>
<evidence type="ECO:0000313" key="2">
    <source>
        <dbReference type="Proteomes" id="UP000030652"/>
    </source>
</evidence>
<dbReference type="PATRIC" id="fig|237368.3.peg.913"/>
<protein>
    <submittedName>
        <fullName evidence="1">Uncharacterized protein</fullName>
    </submittedName>
</protein>
<accession>A0A0B0EK44</accession>